<dbReference type="PANTHER" id="PTHR34354:SF1">
    <property type="entry name" value="NADPH-DEPENDENT 7-CYANO-7-DEAZAGUANINE REDUCTASE"/>
    <property type="match status" value="1"/>
</dbReference>
<dbReference type="AlphaFoldDB" id="A0A6J4IVR1"/>
<dbReference type="GO" id="GO:0008616">
    <property type="term" value="P:tRNA queuosine(34) biosynthetic process"/>
    <property type="evidence" value="ECO:0007669"/>
    <property type="project" value="UniProtKB-UniRule"/>
</dbReference>
<comment type="function">
    <text evidence="5">Catalyzes the NADPH-dependent reduction of 7-cyano-7-deazaguanine (preQ0) to 7-aminomethyl-7-deazaguanine (preQ1).</text>
</comment>
<dbReference type="GO" id="GO:0033739">
    <property type="term" value="F:preQ1 synthase activity"/>
    <property type="evidence" value="ECO:0007669"/>
    <property type="project" value="UniProtKB-UniRule"/>
</dbReference>
<sequence length="148" mass="16588">MAKPKSSPLTLLGRSETRLPESPDHAQLETFPSPSRRPYRIRFETADFTSLCPVTGQMDFAQIVIDYVPDRLCIESKSLKFYLASYRNQCGFNEAITNRILDDLVKACTPREMIVTAEFSPRGGIGLTVRAEYPDVKPASRSSGRNGR</sequence>
<keyword evidence="1 5" id="KW-0963">Cytoplasm</keyword>
<keyword evidence="2 5" id="KW-0671">Queuosine biosynthesis</keyword>
<evidence type="ECO:0000256" key="5">
    <source>
        <dbReference type="HAMAP-Rule" id="MF_00818"/>
    </source>
</evidence>
<feature type="binding site" evidence="5">
    <location>
        <begin position="74"/>
        <end position="76"/>
    </location>
    <ligand>
        <name>substrate</name>
    </ligand>
</feature>
<dbReference type="NCBIfam" id="TIGR03139">
    <property type="entry name" value="QueF-II"/>
    <property type="match status" value="1"/>
</dbReference>
<evidence type="ECO:0000256" key="6">
    <source>
        <dbReference type="SAM" id="MobiDB-lite"/>
    </source>
</evidence>
<comment type="subcellular location">
    <subcellularLocation>
        <location evidence="5">Cytoplasm</location>
    </subcellularLocation>
</comment>
<reference evidence="7" key="1">
    <citation type="submission" date="2020-02" db="EMBL/GenBank/DDBJ databases">
        <authorList>
            <person name="Meier V. D."/>
        </authorList>
    </citation>
    <scope>NUCLEOTIDE SEQUENCE</scope>
    <source>
        <strain evidence="7">AVDCRST_MAG42</strain>
    </source>
</reference>
<comment type="catalytic activity">
    <reaction evidence="5">
        <text>7-aminomethyl-7-carbaguanine + 2 NADP(+) = 7-cyano-7-carbaguanine + 2 NADPH + 3 H(+)</text>
        <dbReference type="Rhea" id="RHEA:13409"/>
        <dbReference type="ChEBI" id="CHEBI:15378"/>
        <dbReference type="ChEBI" id="CHEBI:45075"/>
        <dbReference type="ChEBI" id="CHEBI:57783"/>
        <dbReference type="ChEBI" id="CHEBI:58349"/>
        <dbReference type="ChEBI" id="CHEBI:58703"/>
        <dbReference type="EC" id="1.7.1.13"/>
    </reaction>
</comment>
<dbReference type="Pfam" id="PF14489">
    <property type="entry name" value="QueF"/>
    <property type="match status" value="1"/>
</dbReference>
<dbReference type="UniPathway" id="UPA00392"/>
<keyword evidence="3 5" id="KW-0521">NADP</keyword>
<comment type="pathway">
    <text evidence="5">tRNA modification; tRNA-queuosine biosynthesis.</text>
</comment>
<comment type="similarity">
    <text evidence="5">Belongs to the GTP cyclohydrolase I family. QueF type 1 subfamily.</text>
</comment>
<name>A0A6J4IVR1_9BACT</name>
<gene>
    <name evidence="5" type="primary">queF</name>
    <name evidence="7" type="ORF">AVDCRST_MAG42-2831</name>
</gene>
<accession>A0A6J4IVR1</accession>
<dbReference type="Gene3D" id="3.30.1130.10">
    <property type="match status" value="1"/>
</dbReference>
<evidence type="ECO:0000313" key="7">
    <source>
        <dbReference type="EMBL" id="CAA9262995.1"/>
    </source>
</evidence>
<dbReference type="EC" id="1.7.1.13" evidence="5"/>
<organism evidence="7">
    <name type="scientific">uncultured Chthoniobacterales bacterium</name>
    <dbReference type="NCBI Taxonomy" id="1836801"/>
    <lineage>
        <taxon>Bacteria</taxon>
        <taxon>Pseudomonadati</taxon>
        <taxon>Verrucomicrobiota</taxon>
        <taxon>Spartobacteria</taxon>
        <taxon>Chthoniobacterales</taxon>
        <taxon>environmental samples</taxon>
    </lineage>
</organism>
<dbReference type="SUPFAM" id="SSF55620">
    <property type="entry name" value="Tetrahydrobiopterin biosynthesis enzymes-like"/>
    <property type="match status" value="1"/>
</dbReference>
<evidence type="ECO:0000256" key="3">
    <source>
        <dbReference type="ARBA" id="ARBA00022857"/>
    </source>
</evidence>
<dbReference type="InterPro" id="IPR029500">
    <property type="entry name" value="QueF"/>
</dbReference>
<dbReference type="InterPro" id="IPR043133">
    <property type="entry name" value="GTP-CH-I_C/QueF"/>
</dbReference>
<dbReference type="InterPro" id="IPR050084">
    <property type="entry name" value="NADPH_dep_7-cyano-7-deazaG_red"/>
</dbReference>
<dbReference type="PANTHER" id="PTHR34354">
    <property type="entry name" value="NADPH-DEPENDENT 7-CYANO-7-DEAZAGUANINE REDUCTASE"/>
    <property type="match status" value="1"/>
</dbReference>
<dbReference type="EMBL" id="CADCTA010000100">
    <property type="protein sequence ID" value="CAA9262995.1"/>
    <property type="molecule type" value="Genomic_DNA"/>
</dbReference>
<dbReference type="GO" id="GO:0005737">
    <property type="term" value="C:cytoplasm"/>
    <property type="evidence" value="ECO:0007669"/>
    <property type="project" value="UniProtKB-SubCell"/>
</dbReference>
<feature type="active site" description="Thioimide intermediate" evidence="5">
    <location>
        <position position="52"/>
    </location>
</feature>
<dbReference type="InterPro" id="IPR016856">
    <property type="entry name" value="QueF_type1"/>
</dbReference>
<protein>
    <recommendedName>
        <fullName evidence="5">NADPH-dependent 7-cyano-7-deazaguanine reductase</fullName>
        <ecNumber evidence="5">1.7.1.13</ecNumber>
    </recommendedName>
    <alternativeName>
        <fullName evidence="5">7-cyano-7-carbaguanine reductase</fullName>
    </alternativeName>
    <alternativeName>
        <fullName evidence="5">NADPH-dependent nitrile oxidoreductase</fullName>
    </alternativeName>
    <alternativeName>
        <fullName evidence="5">PreQ(0) reductase</fullName>
    </alternativeName>
</protein>
<evidence type="ECO:0000256" key="1">
    <source>
        <dbReference type="ARBA" id="ARBA00022490"/>
    </source>
</evidence>
<feature type="region of interest" description="Disordered" evidence="6">
    <location>
        <begin position="1"/>
        <end position="31"/>
    </location>
</feature>
<feature type="active site" description="Proton donor" evidence="5">
    <location>
        <position position="59"/>
    </location>
</feature>
<proteinExistence type="inferred from homology"/>
<dbReference type="PIRSF" id="PIRSF027377">
    <property type="entry name" value="Nitrile_oxidored_QueF"/>
    <property type="match status" value="1"/>
</dbReference>
<evidence type="ECO:0000256" key="2">
    <source>
        <dbReference type="ARBA" id="ARBA00022785"/>
    </source>
</evidence>
<dbReference type="HAMAP" id="MF_00818">
    <property type="entry name" value="QueF_type1"/>
    <property type="match status" value="1"/>
</dbReference>
<evidence type="ECO:0000256" key="4">
    <source>
        <dbReference type="ARBA" id="ARBA00023002"/>
    </source>
</evidence>
<comment type="caution">
    <text evidence="5">Lacks conserved residue(s) required for the propagation of feature annotation.</text>
</comment>
<keyword evidence="4 5" id="KW-0560">Oxidoreductase</keyword>
<feature type="compositionally biased region" description="Basic and acidic residues" evidence="6">
    <location>
        <begin position="15"/>
        <end position="27"/>
    </location>
</feature>